<keyword evidence="14" id="KW-1185">Reference proteome</keyword>
<proteinExistence type="inferred from homology"/>
<dbReference type="InterPro" id="IPR051804">
    <property type="entry name" value="Carb_Metab_Reg_Kinase/Isom"/>
</dbReference>
<keyword evidence="8" id="KW-0067">ATP-binding</keyword>
<dbReference type="GO" id="GO:0046872">
    <property type="term" value="F:metal ion binding"/>
    <property type="evidence" value="ECO:0007669"/>
    <property type="project" value="UniProtKB-KW"/>
</dbReference>
<evidence type="ECO:0000256" key="11">
    <source>
        <dbReference type="ARBA" id="ARBA00038887"/>
    </source>
</evidence>
<dbReference type="PANTHER" id="PTHR42742">
    <property type="entry name" value="TRANSCRIPTIONAL REPRESSOR MPRA"/>
    <property type="match status" value="1"/>
</dbReference>
<accession>A0A0N8GR01</accession>
<dbReference type="SUPFAM" id="SSF53067">
    <property type="entry name" value="Actin-like ATPase domain"/>
    <property type="match status" value="1"/>
</dbReference>
<dbReference type="Pfam" id="PF00480">
    <property type="entry name" value="ROK"/>
    <property type="match status" value="1"/>
</dbReference>
<evidence type="ECO:0000313" key="14">
    <source>
        <dbReference type="Proteomes" id="UP000050501"/>
    </source>
</evidence>
<dbReference type="EC" id="2.7.1.4" evidence="11"/>
<evidence type="ECO:0000313" key="13">
    <source>
        <dbReference type="EMBL" id="KPL85122.1"/>
    </source>
</evidence>
<dbReference type="PROSITE" id="PS01125">
    <property type="entry name" value="ROK"/>
    <property type="match status" value="1"/>
</dbReference>
<dbReference type="GO" id="GO:0005524">
    <property type="term" value="F:ATP binding"/>
    <property type="evidence" value="ECO:0007669"/>
    <property type="project" value="UniProtKB-KW"/>
</dbReference>
<dbReference type="AlphaFoldDB" id="A0A0N8GR01"/>
<keyword evidence="10" id="KW-0119">Carbohydrate metabolism</keyword>
<evidence type="ECO:0000256" key="2">
    <source>
        <dbReference type="ARBA" id="ARBA00006479"/>
    </source>
</evidence>
<dbReference type="GO" id="GO:0008865">
    <property type="term" value="F:fructokinase activity"/>
    <property type="evidence" value="ECO:0007669"/>
    <property type="project" value="UniProtKB-EC"/>
</dbReference>
<dbReference type="CDD" id="cd24067">
    <property type="entry name" value="ASKHA_NBD_ROK_BsFRK-like"/>
    <property type="match status" value="1"/>
</dbReference>
<gene>
    <name evidence="13" type="ORF">ADN01_07070</name>
</gene>
<comment type="catalytic activity">
    <reaction evidence="12">
        <text>D-fructose + ATP = D-fructose 6-phosphate + ADP + H(+)</text>
        <dbReference type="Rhea" id="RHEA:16125"/>
        <dbReference type="ChEBI" id="CHEBI:15378"/>
        <dbReference type="ChEBI" id="CHEBI:30616"/>
        <dbReference type="ChEBI" id="CHEBI:37721"/>
        <dbReference type="ChEBI" id="CHEBI:61527"/>
        <dbReference type="ChEBI" id="CHEBI:456216"/>
        <dbReference type="EC" id="2.7.1.4"/>
    </reaction>
</comment>
<evidence type="ECO:0000256" key="3">
    <source>
        <dbReference type="ARBA" id="ARBA00022679"/>
    </source>
</evidence>
<evidence type="ECO:0000256" key="4">
    <source>
        <dbReference type="ARBA" id="ARBA00022723"/>
    </source>
</evidence>
<comment type="cofactor">
    <cofactor evidence="1">
        <name>Mg(2+)</name>
        <dbReference type="ChEBI" id="CHEBI:18420"/>
    </cofactor>
</comment>
<keyword evidence="6 13" id="KW-0418">Kinase</keyword>
<evidence type="ECO:0000256" key="6">
    <source>
        <dbReference type="ARBA" id="ARBA00022777"/>
    </source>
</evidence>
<dbReference type="Gene3D" id="3.30.420.40">
    <property type="match status" value="2"/>
</dbReference>
<dbReference type="PANTHER" id="PTHR42742:SF3">
    <property type="entry name" value="FRUCTOKINASE"/>
    <property type="match status" value="1"/>
</dbReference>
<dbReference type="RefSeq" id="WP_075071034.1">
    <property type="nucleotide sequence ID" value="NZ_LGCM01000027.1"/>
</dbReference>
<organism evidence="13 14">
    <name type="scientific">Levilinea saccharolytica</name>
    <dbReference type="NCBI Taxonomy" id="229921"/>
    <lineage>
        <taxon>Bacteria</taxon>
        <taxon>Bacillati</taxon>
        <taxon>Chloroflexota</taxon>
        <taxon>Anaerolineae</taxon>
        <taxon>Anaerolineales</taxon>
        <taxon>Anaerolineaceae</taxon>
        <taxon>Levilinea</taxon>
    </lineage>
</organism>
<keyword evidence="9" id="KW-0460">Magnesium</keyword>
<evidence type="ECO:0000256" key="8">
    <source>
        <dbReference type="ARBA" id="ARBA00022840"/>
    </source>
</evidence>
<evidence type="ECO:0000256" key="7">
    <source>
        <dbReference type="ARBA" id="ARBA00022833"/>
    </source>
</evidence>
<evidence type="ECO:0000256" key="9">
    <source>
        <dbReference type="ARBA" id="ARBA00022842"/>
    </source>
</evidence>
<keyword evidence="4" id="KW-0479">Metal-binding</keyword>
<dbReference type="InterPro" id="IPR043129">
    <property type="entry name" value="ATPase_NBD"/>
</dbReference>
<comment type="similarity">
    <text evidence="2">Belongs to the ROK (NagC/XylR) family.</text>
</comment>
<keyword evidence="3" id="KW-0808">Transferase</keyword>
<dbReference type="Proteomes" id="UP000050501">
    <property type="component" value="Unassembled WGS sequence"/>
</dbReference>
<evidence type="ECO:0000256" key="5">
    <source>
        <dbReference type="ARBA" id="ARBA00022741"/>
    </source>
</evidence>
<comment type="caution">
    <text evidence="13">The sequence shown here is derived from an EMBL/GenBank/DDBJ whole genome shotgun (WGS) entry which is preliminary data.</text>
</comment>
<evidence type="ECO:0000256" key="10">
    <source>
        <dbReference type="ARBA" id="ARBA00023277"/>
    </source>
</evidence>
<keyword evidence="5" id="KW-0547">Nucleotide-binding</keyword>
<evidence type="ECO:0000256" key="1">
    <source>
        <dbReference type="ARBA" id="ARBA00001946"/>
    </source>
</evidence>
<protein>
    <recommendedName>
        <fullName evidence="11">fructokinase</fullName>
        <ecNumber evidence="11">2.7.1.4</ecNumber>
    </recommendedName>
</protein>
<dbReference type="PATRIC" id="fig|229921.5.peg.2303"/>
<dbReference type="InterPro" id="IPR000600">
    <property type="entry name" value="ROK"/>
</dbReference>
<dbReference type="STRING" id="229921.ADN01_07070"/>
<sequence length="301" mass="31523">MARYGCVEAGGTKFICAVADEAGNIEAEVRIPTTTPEETLGQALRFFQTQHGLGDAALRSLGVACFGPVDLQTESPTYGMITATPKAGWRMTPVVRFLQEGLGVPVGFDTDVNGAALAEGVWGAGKGLQDFVYVTIGTGIGGGAVVGGRAVHGAMHPEMGHMRIPHDRERDPFAGICPFHGDCWEGLCSGPALRARFGEAAENWPEDHPGWDLAAEYTALAVQNILCTLSPQRILLGGGVMQQARLFPMLRQKTASLLNGYLSAAATAVDLETVIMPPALGSRAGILGGLVLALRAAGVEV</sequence>
<name>A0A0N8GR01_9CHLR</name>
<keyword evidence="7" id="KW-0862">Zinc</keyword>
<dbReference type="InterPro" id="IPR049874">
    <property type="entry name" value="ROK_cs"/>
</dbReference>
<dbReference type="EMBL" id="LGCM01000027">
    <property type="protein sequence ID" value="KPL85122.1"/>
    <property type="molecule type" value="Genomic_DNA"/>
</dbReference>
<reference evidence="13 14" key="1">
    <citation type="submission" date="2015-07" db="EMBL/GenBank/DDBJ databases">
        <title>Genome sequence of Levilinea saccharolytica DSM 16555.</title>
        <authorList>
            <person name="Hemp J."/>
            <person name="Ward L.M."/>
            <person name="Pace L.A."/>
            <person name="Fischer W.W."/>
        </authorList>
    </citation>
    <scope>NUCLEOTIDE SEQUENCE [LARGE SCALE GENOMIC DNA]</scope>
    <source>
        <strain evidence="13 14">KIBI-1</strain>
    </source>
</reference>
<evidence type="ECO:0000256" key="12">
    <source>
        <dbReference type="ARBA" id="ARBA00048451"/>
    </source>
</evidence>
<dbReference type="FunFam" id="3.30.420.40:FF:000153">
    <property type="entry name" value="Putative fructokinase"/>
    <property type="match status" value="1"/>
</dbReference>